<keyword evidence="2" id="KW-1185">Reference proteome</keyword>
<accession>A0A6J8D0Y8</accession>
<name>A0A6J8D0Y8_MYTCO</name>
<protein>
    <recommendedName>
        <fullName evidence="3">TRIM2_3</fullName>
    </recommendedName>
</protein>
<gene>
    <name evidence="1" type="ORF">MCOR_34975</name>
</gene>
<sequence>MVTATAIFTTRWRKTVPHTYIFNCRATRHIIDHRFCIVNTILTQSILLPYISTNFKSYMSGILVWRLTSPLLQIRRFHFALFLLTHTAMYFWRETDSNQIVAISCDGGKPENYWMTSATRHIIDHRFCIVNTILTQSILLPYISTNFKSYMSGILVWRLTSPLLQISQAISADAYGNVFLAETDSNQIVAISCDGGNTRKLLDDKQGIILPSAVYYDKSTKHLLVCNRENGRAFLYSLM</sequence>
<proteinExistence type="predicted"/>
<dbReference type="EMBL" id="CACVKT020006320">
    <property type="protein sequence ID" value="CAC5400824.1"/>
    <property type="molecule type" value="Genomic_DNA"/>
</dbReference>
<evidence type="ECO:0000313" key="2">
    <source>
        <dbReference type="Proteomes" id="UP000507470"/>
    </source>
</evidence>
<dbReference type="SUPFAM" id="SSF63825">
    <property type="entry name" value="YWTD domain"/>
    <property type="match status" value="1"/>
</dbReference>
<dbReference type="OrthoDB" id="10502669at2759"/>
<dbReference type="AlphaFoldDB" id="A0A6J8D0Y8"/>
<reference evidence="1 2" key="1">
    <citation type="submission" date="2020-06" db="EMBL/GenBank/DDBJ databases">
        <authorList>
            <person name="Li R."/>
            <person name="Bekaert M."/>
        </authorList>
    </citation>
    <scope>NUCLEOTIDE SEQUENCE [LARGE SCALE GENOMIC DNA]</scope>
    <source>
        <strain evidence="2">wild</strain>
    </source>
</reference>
<evidence type="ECO:0008006" key="3">
    <source>
        <dbReference type="Google" id="ProtNLM"/>
    </source>
</evidence>
<dbReference type="Proteomes" id="UP000507470">
    <property type="component" value="Unassembled WGS sequence"/>
</dbReference>
<organism evidence="1 2">
    <name type="scientific">Mytilus coruscus</name>
    <name type="common">Sea mussel</name>
    <dbReference type="NCBI Taxonomy" id="42192"/>
    <lineage>
        <taxon>Eukaryota</taxon>
        <taxon>Metazoa</taxon>
        <taxon>Spiralia</taxon>
        <taxon>Lophotrochozoa</taxon>
        <taxon>Mollusca</taxon>
        <taxon>Bivalvia</taxon>
        <taxon>Autobranchia</taxon>
        <taxon>Pteriomorphia</taxon>
        <taxon>Mytilida</taxon>
        <taxon>Mytiloidea</taxon>
        <taxon>Mytilidae</taxon>
        <taxon>Mytilinae</taxon>
        <taxon>Mytilus</taxon>
    </lineage>
</organism>
<evidence type="ECO:0000313" key="1">
    <source>
        <dbReference type="EMBL" id="CAC5400824.1"/>
    </source>
</evidence>